<dbReference type="OrthoDB" id="9765786at2"/>
<protein>
    <submittedName>
        <fullName evidence="4">Murein DD-endopeptidase MepM and murein hydrolase activator NlpD, contain LysM domain</fullName>
    </submittedName>
</protein>
<proteinExistence type="predicted"/>
<sequence>MEEDKKSTAVQPEEAPKPKPRRRKAASPQSAADTPPAPTDSAELPAADGQTTKKPAASPKKPRAKKNTKTTKTAKSKTPKAAKTAKKAPADETPEHKAPAQDSPVPAAPELAEPKSESKPEPPETPAREDAAAPTVPDVPSTPELPEPAEKAEPAGTEPEPTADAPAADDTPAAEAPPEAAAADTAVTDTPEQTGDVPAEDAAEPSGLVFSDDLANDKALAAEAARMANISRTAQLSIAQIMAGLEEDPAPSAGPAPAPEAPQHDSAAADEDDEPQDTIPQALGRGVFGMFKWLLLVVLFVLIIAGGGVAWLYRSATPDMLPEVKVTFDGQELAPTAYKWHVPVVGSFFRRTYAETLNSSPVVLEDAISDASPDIIVTPSDYSTQLTITDADKETVYEGSVTGFRSYLFAENGTFDAKLVVTASDSAAEDRSSVTGTETWQFRFTVGIKPSVTLCTPTVQQGSVAAVRVGSTMSRTEPTLTGPLESTGFVRAANGWICYLPIPWNAETGNTELTVTADGYTETLTLSVRAASYSYKDYSAKSQLMSPYIGADDAPDAVRRLLTNDGGEIQWATGGFVQPFLDSFDTPLLYGMTEYVGRSYSERSTNYGYGGRTSTNVVIKPKKSKDSMIVPASGHVLLAEDLGGSYGYTVVIDHGAGLRSIFYGLTALDVEAGDDVKQGQLLGTSGRTVVAELRIGTVPINPLLVWRGQCDGLKYY</sequence>
<dbReference type="Pfam" id="PF01551">
    <property type="entry name" value="Peptidase_M23"/>
    <property type="match status" value="1"/>
</dbReference>
<dbReference type="GO" id="GO:0006334">
    <property type="term" value="P:nucleosome assembly"/>
    <property type="evidence" value="ECO:0007669"/>
    <property type="project" value="InterPro"/>
</dbReference>
<dbReference type="PANTHER" id="PTHR21666">
    <property type="entry name" value="PEPTIDASE-RELATED"/>
    <property type="match status" value="1"/>
</dbReference>
<keyword evidence="5" id="KW-1185">Reference proteome</keyword>
<feature type="region of interest" description="Disordered" evidence="1">
    <location>
        <begin position="247"/>
        <end position="280"/>
    </location>
</feature>
<dbReference type="InterPro" id="IPR005819">
    <property type="entry name" value="H1/H5"/>
</dbReference>
<organism evidence="4 5">
    <name type="scientific">Gemmiger formicilis</name>
    <dbReference type="NCBI Taxonomy" id="745368"/>
    <lineage>
        <taxon>Bacteria</taxon>
        <taxon>Bacillati</taxon>
        <taxon>Bacillota</taxon>
        <taxon>Clostridia</taxon>
        <taxon>Eubacteriales</taxon>
        <taxon>Gemmiger</taxon>
    </lineage>
</organism>
<keyword evidence="2" id="KW-0472">Membrane</keyword>
<dbReference type="GO" id="GO:0000786">
    <property type="term" value="C:nucleosome"/>
    <property type="evidence" value="ECO:0007669"/>
    <property type="project" value="InterPro"/>
</dbReference>
<dbReference type="GO" id="GO:0030527">
    <property type="term" value="F:structural constituent of chromatin"/>
    <property type="evidence" value="ECO:0007669"/>
    <property type="project" value="InterPro"/>
</dbReference>
<evidence type="ECO:0000256" key="1">
    <source>
        <dbReference type="SAM" id="MobiDB-lite"/>
    </source>
</evidence>
<dbReference type="InterPro" id="IPR011055">
    <property type="entry name" value="Dup_hybrid_motif"/>
</dbReference>
<dbReference type="PRINTS" id="PR00624">
    <property type="entry name" value="HISTONEH5"/>
</dbReference>
<dbReference type="AlphaFoldDB" id="A0A1T4W957"/>
<dbReference type="GeneID" id="93336718"/>
<feature type="compositionally biased region" description="Basic and acidic residues" evidence="1">
    <location>
        <begin position="88"/>
        <end position="99"/>
    </location>
</feature>
<gene>
    <name evidence="4" type="ORF">SAMN02745178_00218</name>
</gene>
<dbReference type="EMBL" id="FUYF01000001">
    <property type="protein sequence ID" value="SKA73844.1"/>
    <property type="molecule type" value="Genomic_DNA"/>
</dbReference>
<accession>A0A1T4W957</accession>
<dbReference type="GO" id="GO:0004222">
    <property type="term" value="F:metalloendopeptidase activity"/>
    <property type="evidence" value="ECO:0007669"/>
    <property type="project" value="TreeGrafter"/>
</dbReference>
<evidence type="ECO:0000313" key="5">
    <source>
        <dbReference type="Proteomes" id="UP000190286"/>
    </source>
</evidence>
<dbReference type="Gene3D" id="2.70.70.10">
    <property type="entry name" value="Glucose Permease (Domain IIA)"/>
    <property type="match status" value="1"/>
</dbReference>
<dbReference type="STRING" id="745368.SAMN02745178_00218"/>
<reference evidence="4 5" key="1">
    <citation type="submission" date="2017-02" db="EMBL/GenBank/DDBJ databases">
        <authorList>
            <person name="Peterson S.W."/>
        </authorList>
    </citation>
    <scope>NUCLEOTIDE SEQUENCE [LARGE SCALE GENOMIC DNA]</scope>
    <source>
        <strain evidence="4 5">ATCC 27749</strain>
    </source>
</reference>
<feature type="domain" description="M23ase beta-sheet core" evidence="3">
    <location>
        <begin position="627"/>
        <end position="689"/>
    </location>
</feature>
<keyword evidence="2" id="KW-0812">Transmembrane</keyword>
<dbReference type="GO" id="GO:0003677">
    <property type="term" value="F:DNA binding"/>
    <property type="evidence" value="ECO:0007669"/>
    <property type="project" value="InterPro"/>
</dbReference>
<dbReference type="RefSeq" id="WP_078783234.1">
    <property type="nucleotide sequence ID" value="NZ_FUYF01000001.1"/>
</dbReference>
<dbReference type="SUPFAM" id="SSF51261">
    <property type="entry name" value="Duplicated hybrid motif"/>
    <property type="match status" value="1"/>
</dbReference>
<keyword evidence="2" id="KW-1133">Transmembrane helix</keyword>
<feature type="compositionally biased region" description="Basic residues" evidence="1">
    <location>
        <begin position="60"/>
        <end position="86"/>
    </location>
</feature>
<feature type="compositionally biased region" description="Basic and acidic residues" evidence="1">
    <location>
        <begin position="112"/>
        <end position="131"/>
    </location>
</feature>
<name>A0A1T4W957_9FIRM</name>
<dbReference type="Proteomes" id="UP000190286">
    <property type="component" value="Unassembled WGS sequence"/>
</dbReference>
<evidence type="ECO:0000313" key="4">
    <source>
        <dbReference type="EMBL" id="SKA73844.1"/>
    </source>
</evidence>
<dbReference type="PANTHER" id="PTHR21666:SF270">
    <property type="entry name" value="MUREIN HYDROLASE ACTIVATOR ENVC"/>
    <property type="match status" value="1"/>
</dbReference>
<dbReference type="InterPro" id="IPR050570">
    <property type="entry name" value="Cell_wall_metabolism_enzyme"/>
</dbReference>
<feature type="compositionally biased region" description="Low complexity" evidence="1">
    <location>
        <begin position="26"/>
        <end position="42"/>
    </location>
</feature>
<evidence type="ECO:0000256" key="2">
    <source>
        <dbReference type="SAM" id="Phobius"/>
    </source>
</evidence>
<feature type="transmembrane region" description="Helical" evidence="2">
    <location>
        <begin position="293"/>
        <end position="313"/>
    </location>
</feature>
<keyword evidence="4" id="KW-0378">Hydrolase</keyword>
<feature type="compositionally biased region" description="Low complexity" evidence="1">
    <location>
        <begin position="154"/>
        <end position="192"/>
    </location>
</feature>
<dbReference type="CDD" id="cd12797">
    <property type="entry name" value="M23_peptidase"/>
    <property type="match status" value="1"/>
</dbReference>
<dbReference type="InterPro" id="IPR016047">
    <property type="entry name" value="M23ase_b-sheet_dom"/>
</dbReference>
<evidence type="ECO:0000259" key="3">
    <source>
        <dbReference type="Pfam" id="PF01551"/>
    </source>
</evidence>
<feature type="region of interest" description="Disordered" evidence="1">
    <location>
        <begin position="1"/>
        <end position="203"/>
    </location>
</feature>